<dbReference type="PROSITE" id="PS50088">
    <property type="entry name" value="ANK_REPEAT"/>
    <property type="match status" value="4"/>
</dbReference>
<evidence type="ECO:0000313" key="11">
    <source>
        <dbReference type="Proteomes" id="UP001150062"/>
    </source>
</evidence>
<dbReference type="PROSITE" id="PS50297">
    <property type="entry name" value="ANK_REP_REGION"/>
    <property type="match status" value="4"/>
</dbReference>
<comment type="similarity">
    <text evidence="8">Belongs to the DHHC palmitoyltransferase family.</text>
</comment>
<comment type="catalytic activity">
    <reaction evidence="8">
        <text>L-cysteinyl-[protein] + hexadecanoyl-CoA = S-hexadecanoyl-L-cysteinyl-[protein] + CoA</text>
        <dbReference type="Rhea" id="RHEA:36683"/>
        <dbReference type="Rhea" id="RHEA-COMP:10131"/>
        <dbReference type="Rhea" id="RHEA-COMP:11032"/>
        <dbReference type="ChEBI" id="CHEBI:29950"/>
        <dbReference type="ChEBI" id="CHEBI:57287"/>
        <dbReference type="ChEBI" id="CHEBI:57379"/>
        <dbReference type="ChEBI" id="CHEBI:74151"/>
        <dbReference type="EC" id="2.3.1.225"/>
    </reaction>
</comment>
<dbReference type="PANTHER" id="PTHR24161">
    <property type="entry name" value="ANK_REP_REGION DOMAIN-CONTAINING PROTEIN-RELATED"/>
    <property type="match status" value="1"/>
</dbReference>
<keyword evidence="3" id="KW-0677">Repeat</keyword>
<feature type="transmembrane region" description="Helical" evidence="8">
    <location>
        <begin position="343"/>
        <end position="362"/>
    </location>
</feature>
<dbReference type="PROSITE" id="PS50216">
    <property type="entry name" value="DHHC"/>
    <property type="match status" value="1"/>
</dbReference>
<dbReference type="SUPFAM" id="SSF48403">
    <property type="entry name" value="Ankyrin repeat"/>
    <property type="match status" value="1"/>
</dbReference>
<feature type="repeat" description="ANK" evidence="7">
    <location>
        <begin position="189"/>
        <end position="221"/>
    </location>
</feature>
<feature type="transmembrane region" description="Helical" evidence="8">
    <location>
        <begin position="271"/>
        <end position="295"/>
    </location>
</feature>
<protein>
    <recommendedName>
        <fullName evidence="8">Palmitoyltransferase</fullName>
        <ecNumber evidence="8">2.3.1.225</ecNumber>
    </recommendedName>
</protein>
<gene>
    <name evidence="10" type="ORF">M0813_02592</name>
</gene>
<dbReference type="Pfam" id="PF12796">
    <property type="entry name" value="Ank_2"/>
    <property type="match status" value="1"/>
</dbReference>
<dbReference type="Proteomes" id="UP001150062">
    <property type="component" value="Unassembled WGS sequence"/>
</dbReference>
<dbReference type="PANTHER" id="PTHR24161:SF85">
    <property type="entry name" value="PALMITOYLTRANSFERASE HIP14"/>
    <property type="match status" value="1"/>
</dbReference>
<dbReference type="SMART" id="SM00248">
    <property type="entry name" value="ANK"/>
    <property type="match status" value="6"/>
</dbReference>
<keyword evidence="6 8" id="KW-0472">Membrane</keyword>
<organism evidence="10 11">
    <name type="scientific">Anaeramoeba flamelloides</name>
    <dbReference type="NCBI Taxonomy" id="1746091"/>
    <lineage>
        <taxon>Eukaryota</taxon>
        <taxon>Metamonada</taxon>
        <taxon>Anaeramoebidae</taxon>
        <taxon>Anaeramoeba</taxon>
    </lineage>
</organism>
<keyword evidence="2 8" id="KW-0812">Transmembrane</keyword>
<feature type="repeat" description="ANK" evidence="7">
    <location>
        <begin position="156"/>
        <end position="188"/>
    </location>
</feature>
<dbReference type="EC" id="2.3.1.225" evidence="8"/>
<evidence type="ECO:0000256" key="8">
    <source>
        <dbReference type="RuleBase" id="RU079119"/>
    </source>
</evidence>
<dbReference type="Pfam" id="PF00023">
    <property type="entry name" value="Ank"/>
    <property type="match status" value="1"/>
</dbReference>
<dbReference type="Pfam" id="PF01529">
    <property type="entry name" value="DHHC"/>
    <property type="match status" value="1"/>
</dbReference>
<evidence type="ECO:0000256" key="1">
    <source>
        <dbReference type="ARBA" id="ARBA00004141"/>
    </source>
</evidence>
<evidence type="ECO:0000256" key="5">
    <source>
        <dbReference type="ARBA" id="ARBA00023043"/>
    </source>
</evidence>
<name>A0ABQ8YDX8_9EUKA</name>
<proteinExistence type="inferred from homology"/>
<keyword evidence="11" id="KW-1185">Reference proteome</keyword>
<accession>A0ABQ8YDX8</accession>
<comment type="domain">
    <text evidence="8">The DHHC domain is required for palmitoyltransferase activity.</text>
</comment>
<evidence type="ECO:0000256" key="7">
    <source>
        <dbReference type="PROSITE-ProRule" id="PRU00023"/>
    </source>
</evidence>
<evidence type="ECO:0000259" key="9">
    <source>
        <dbReference type="Pfam" id="PF01529"/>
    </source>
</evidence>
<reference evidence="10" key="1">
    <citation type="submission" date="2022-08" db="EMBL/GenBank/DDBJ databases">
        <title>Novel sulfate-reducing endosymbionts in the free-living metamonad Anaeramoeba.</title>
        <authorList>
            <person name="Jerlstrom-Hultqvist J."/>
            <person name="Cepicka I."/>
            <person name="Gallot-Lavallee L."/>
            <person name="Salas-Leiva D."/>
            <person name="Curtis B.A."/>
            <person name="Zahonova K."/>
            <person name="Pipaliya S."/>
            <person name="Dacks J."/>
            <person name="Roger A.J."/>
        </authorList>
    </citation>
    <scope>NUCLEOTIDE SEQUENCE</scope>
    <source>
        <strain evidence="10">Schooner1</strain>
    </source>
</reference>
<dbReference type="InterPro" id="IPR001594">
    <property type="entry name" value="Palmitoyltrfase_DHHC"/>
</dbReference>
<keyword evidence="5 7" id="KW-0040">ANK repeat</keyword>
<evidence type="ECO:0000256" key="2">
    <source>
        <dbReference type="ARBA" id="ARBA00022692"/>
    </source>
</evidence>
<evidence type="ECO:0000256" key="4">
    <source>
        <dbReference type="ARBA" id="ARBA00022989"/>
    </source>
</evidence>
<feature type="transmembrane region" description="Helical" evidence="8">
    <location>
        <begin position="492"/>
        <end position="512"/>
    </location>
</feature>
<dbReference type="InterPro" id="IPR036770">
    <property type="entry name" value="Ankyrin_rpt-contain_sf"/>
</dbReference>
<comment type="subcellular location">
    <subcellularLocation>
        <location evidence="1">Membrane</location>
        <topology evidence="1">Multi-pass membrane protein</topology>
    </subcellularLocation>
</comment>
<comment type="caution">
    <text evidence="10">The sequence shown here is derived from an EMBL/GenBank/DDBJ whole genome shotgun (WGS) entry which is preliminary data.</text>
</comment>
<feature type="transmembrane region" description="Helical" evidence="8">
    <location>
        <begin position="316"/>
        <end position="337"/>
    </location>
</feature>
<evidence type="ECO:0000256" key="6">
    <source>
        <dbReference type="ARBA" id="ARBA00023136"/>
    </source>
</evidence>
<dbReference type="Gene3D" id="1.25.40.20">
    <property type="entry name" value="Ankyrin repeat-containing domain"/>
    <property type="match status" value="1"/>
</dbReference>
<sequence length="578" mass="66013">MTEELTFEEPSELLEIPKNQQKTDLFSLVSSRNEEELIERIQQENNVELLDARNSDGATLLQLCSLTGLNNVVKHLLSCSVDLSLQIPQNGKTALHCACISGDLLSVHYLIQAGANIEEADNFGNTPLMSAAENGNTTIIYYLSQMSVSVNKKNLSSFSALHFAAYKGQVDSIRLLNSLGANLNGQDNNGNTPIHLAIEQDEFKAVQTLAQIGANFNVSNNNKFTPFQYAQRLGKTKMSNYLSKYSRSIEMTRKGFYGMSAMTFFSIISTFYLIISIILFANLPIYIFVPVFFVFTHKYIKKTQEFPISLPKSPAVLSFSLSLYILGLIAHFTSIFLTNYKSHVFKCVIFILTGFGTVYLYIKVVKSDPGIITKTKFDLIGLVNEQAETKDKKRLENIEICMTCLIRKPLRSKHDVSRNQCVARYDHLCPWTLGPIGFLNHVVFIYFLIISATSLFFHHWLVIDFLKFKTENEAIKSTITSAIVWWYQNEPFLLFVTILGVLMVLYIVYLLYHQFNLIGKNLTTNEKINHSRYPHFQKNGKFHNPFTCGSFFNNFIQFFDLKYPVDWFRIECLDDLKN</sequence>
<feature type="repeat" description="ANK" evidence="7">
    <location>
        <begin position="123"/>
        <end position="155"/>
    </location>
</feature>
<keyword evidence="4 8" id="KW-1133">Transmembrane helix</keyword>
<dbReference type="EMBL" id="JAOAOG010000173">
    <property type="protein sequence ID" value="KAJ6242744.1"/>
    <property type="molecule type" value="Genomic_DNA"/>
</dbReference>
<feature type="repeat" description="ANK" evidence="7">
    <location>
        <begin position="90"/>
        <end position="122"/>
    </location>
</feature>
<evidence type="ECO:0000313" key="10">
    <source>
        <dbReference type="EMBL" id="KAJ6242744.1"/>
    </source>
</evidence>
<keyword evidence="8" id="KW-0012">Acyltransferase</keyword>
<dbReference type="InterPro" id="IPR002110">
    <property type="entry name" value="Ankyrin_rpt"/>
</dbReference>
<feature type="domain" description="Palmitoyltransferase DHHC" evidence="9">
    <location>
        <begin position="398"/>
        <end position="530"/>
    </location>
</feature>
<keyword evidence="8" id="KW-0808">Transferase</keyword>
<evidence type="ECO:0000256" key="3">
    <source>
        <dbReference type="ARBA" id="ARBA00022737"/>
    </source>
</evidence>